<proteinExistence type="predicted"/>
<gene>
    <name evidence="2" type="ORF">DO021_15140</name>
    <name evidence="1" type="ORF">EYB58_12265</name>
</gene>
<dbReference type="Gene3D" id="3.30.2310.20">
    <property type="entry name" value="RelE-like"/>
    <property type="match status" value="1"/>
</dbReference>
<protein>
    <submittedName>
        <fullName evidence="2">Type II toxin-antitoxin system RelE/ParE family toxin</fullName>
    </submittedName>
</protein>
<evidence type="ECO:0000313" key="1">
    <source>
        <dbReference type="EMBL" id="QBH13631.1"/>
    </source>
</evidence>
<dbReference type="Proteomes" id="UP000248798">
    <property type="component" value="Unassembled WGS sequence"/>
</dbReference>
<sequence length="95" mass="11549">MKFSFHEIAEKEFIDAIEYYEECQAGLGERFSEEVYATIKRICEHPYAWTDLDTKTRRCLTNKFPYGILYREVNNHIRIMAVMHLHRKPDYWQGR</sequence>
<dbReference type="AlphaFoldDB" id="A0A328F8Z1"/>
<evidence type="ECO:0000313" key="2">
    <source>
        <dbReference type="EMBL" id="RAM01144.1"/>
    </source>
</evidence>
<dbReference type="RefSeq" id="WP_111958164.1">
    <property type="nucleotide sequence ID" value="NZ_CP036313.1"/>
</dbReference>
<reference evidence="2 3" key="1">
    <citation type="submission" date="2018-06" db="EMBL/GenBank/DDBJ databases">
        <title>Complete Genome Sequence of Desulfobacter hydrogenophilus (DSM3380).</title>
        <authorList>
            <person name="Marietou A."/>
            <person name="Schreiber L."/>
            <person name="Marshall I."/>
            <person name="Jorgensen B."/>
        </authorList>
    </citation>
    <scope>NUCLEOTIDE SEQUENCE [LARGE SCALE GENOMIC DNA]</scope>
    <source>
        <strain evidence="2 3">DSM 3380</strain>
    </source>
</reference>
<evidence type="ECO:0000313" key="3">
    <source>
        <dbReference type="Proteomes" id="UP000248798"/>
    </source>
</evidence>
<evidence type="ECO:0000313" key="4">
    <source>
        <dbReference type="Proteomes" id="UP000293902"/>
    </source>
</evidence>
<reference evidence="1 4" key="2">
    <citation type="submission" date="2019-02" db="EMBL/GenBank/DDBJ databases">
        <title>Complete genome sequence of Desulfobacter hydrogenophilus AcRS1.</title>
        <authorList>
            <person name="Marietou A."/>
            <person name="Lund M.B."/>
            <person name="Marshall I.P.G."/>
            <person name="Schreiber L."/>
            <person name="Jorgensen B."/>
        </authorList>
    </citation>
    <scope>NUCLEOTIDE SEQUENCE [LARGE SCALE GENOMIC DNA]</scope>
    <source>
        <strain evidence="1 4">AcRS1</strain>
    </source>
</reference>
<name>A0A328F8Z1_9BACT</name>
<dbReference type="OrthoDB" id="278204at2"/>
<dbReference type="InterPro" id="IPR035093">
    <property type="entry name" value="RelE/ParE_toxin_dom_sf"/>
</dbReference>
<dbReference type="EMBL" id="CP036313">
    <property type="protein sequence ID" value="QBH13631.1"/>
    <property type="molecule type" value="Genomic_DNA"/>
</dbReference>
<organism evidence="2 3">
    <name type="scientific">Desulfobacter hydrogenophilus</name>
    <dbReference type="NCBI Taxonomy" id="2291"/>
    <lineage>
        <taxon>Bacteria</taxon>
        <taxon>Pseudomonadati</taxon>
        <taxon>Thermodesulfobacteriota</taxon>
        <taxon>Desulfobacteria</taxon>
        <taxon>Desulfobacterales</taxon>
        <taxon>Desulfobacteraceae</taxon>
        <taxon>Desulfobacter</taxon>
    </lineage>
</organism>
<dbReference type="Proteomes" id="UP000293902">
    <property type="component" value="Chromosome"/>
</dbReference>
<accession>A0A328F8Z1</accession>
<dbReference type="EMBL" id="QLNI01000031">
    <property type="protein sequence ID" value="RAM01144.1"/>
    <property type="molecule type" value="Genomic_DNA"/>
</dbReference>
<keyword evidence="4" id="KW-1185">Reference proteome</keyword>